<evidence type="ECO:0000313" key="2">
    <source>
        <dbReference type="EMBL" id="TCJ19007.1"/>
    </source>
</evidence>
<dbReference type="EMBL" id="SJZI01000002">
    <property type="protein sequence ID" value="TCJ19007.1"/>
    <property type="molecule type" value="Genomic_DNA"/>
</dbReference>
<dbReference type="OrthoDB" id="9796521at2"/>
<evidence type="ECO:0000313" key="3">
    <source>
        <dbReference type="Proteomes" id="UP000295334"/>
    </source>
</evidence>
<dbReference type="Pfam" id="PF00903">
    <property type="entry name" value="Glyoxalase"/>
    <property type="match status" value="1"/>
</dbReference>
<dbReference type="InterPro" id="IPR004360">
    <property type="entry name" value="Glyas_Fos-R_dOase_dom"/>
</dbReference>
<dbReference type="InterPro" id="IPR029068">
    <property type="entry name" value="Glyas_Bleomycin-R_OHBP_Dase"/>
</dbReference>
<dbReference type="Proteomes" id="UP000295334">
    <property type="component" value="Unassembled WGS sequence"/>
</dbReference>
<name>A0A4R1BNS6_9BACT</name>
<dbReference type="RefSeq" id="WP_131445884.1">
    <property type="nucleotide sequence ID" value="NZ_SJZI01000002.1"/>
</dbReference>
<reference evidence="2 3" key="1">
    <citation type="submission" date="2019-03" db="EMBL/GenBank/DDBJ databases">
        <authorList>
            <person name="Kim M.K.M."/>
        </authorList>
    </citation>
    <scope>NUCLEOTIDE SEQUENCE [LARGE SCALE GENOMIC DNA]</scope>
    <source>
        <strain evidence="2 3">17J68-12</strain>
    </source>
</reference>
<dbReference type="SUPFAM" id="SSF54593">
    <property type="entry name" value="Glyoxalase/Bleomycin resistance protein/Dihydroxybiphenyl dioxygenase"/>
    <property type="match status" value="1"/>
</dbReference>
<protein>
    <submittedName>
        <fullName evidence="2">VOC family protein</fullName>
    </submittedName>
</protein>
<dbReference type="Gene3D" id="3.10.180.10">
    <property type="entry name" value="2,3-Dihydroxybiphenyl 1,2-Dioxygenase, domain 1"/>
    <property type="match status" value="1"/>
</dbReference>
<gene>
    <name evidence="2" type="ORF">EPD60_00915</name>
</gene>
<dbReference type="InterPro" id="IPR037523">
    <property type="entry name" value="VOC_core"/>
</dbReference>
<feature type="domain" description="VOC" evidence="1">
    <location>
        <begin position="3"/>
        <end position="128"/>
    </location>
</feature>
<keyword evidence="3" id="KW-1185">Reference proteome</keyword>
<dbReference type="PANTHER" id="PTHR34109">
    <property type="entry name" value="BNAUNNG04460D PROTEIN-RELATED"/>
    <property type="match status" value="1"/>
</dbReference>
<evidence type="ECO:0000259" key="1">
    <source>
        <dbReference type="PROSITE" id="PS51819"/>
    </source>
</evidence>
<comment type="caution">
    <text evidence="2">The sequence shown here is derived from an EMBL/GenBank/DDBJ whole genome shotgun (WGS) entry which is preliminary data.</text>
</comment>
<dbReference type="AlphaFoldDB" id="A0A4R1BNS6"/>
<sequence length="130" mass="13867">MNFFAYTILYVPDVAAAIAFYENALGLQRKFVAPDGSYGELATGSTTLSFAEHRLAASNLPEGYQESSRGVKPFGFEIGFTTDDVPAAVERALAAGATLLAPPKTKPWGQVVAYVQDPNGFLLELCTPMG</sequence>
<organism evidence="2 3">
    <name type="scientific">Flaviaesturariibacter flavus</name>
    <dbReference type="NCBI Taxonomy" id="2502780"/>
    <lineage>
        <taxon>Bacteria</taxon>
        <taxon>Pseudomonadati</taxon>
        <taxon>Bacteroidota</taxon>
        <taxon>Chitinophagia</taxon>
        <taxon>Chitinophagales</taxon>
        <taxon>Chitinophagaceae</taxon>
        <taxon>Flaviaestuariibacter</taxon>
    </lineage>
</organism>
<proteinExistence type="predicted"/>
<accession>A0A4R1BNS6</accession>
<dbReference type="PROSITE" id="PS51819">
    <property type="entry name" value="VOC"/>
    <property type="match status" value="1"/>
</dbReference>
<dbReference type="CDD" id="cd07264">
    <property type="entry name" value="VOC_like"/>
    <property type="match status" value="1"/>
</dbReference>